<sequence length="52" mass="5436">CAPATPPSPPSRPRSATAPRRRSAVPLAASWGRRRGPCAPVPATRRTCSSGR</sequence>
<dbReference type="EMBL" id="CADCTH010000021">
    <property type="protein sequence ID" value="CAA9211780.1"/>
    <property type="molecule type" value="Genomic_DNA"/>
</dbReference>
<organism evidence="2">
    <name type="scientific">uncultured Actinomycetospora sp</name>
    <dbReference type="NCBI Taxonomy" id="1135996"/>
    <lineage>
        <taxon>Bacteria</taxon>
        <taxon>Bacillati</taxon>
        <taxon>Actinomycetota</taxon>
        <taxon>Actinomycetes</taxon>
        <taxon>Pseudonocardiales</taxon>
        <taxon>Pseudonocardiaceae</taxon>
        <taxon>Actinomycetospora</taxon>
        <taxon>environmental samples</taxon>
    </lineage>
</organism>
<proteinExistence type="predicted"/>
<reference evidence="2" key="1">
    <citation type="submission" date="2020-02" db="EMBL/GenBank/DDBJ databases">
        <authorList>
            <person name="Meier V. D."/>
        </authorList>
    </citation>
    <scope>NUCLEOTIDE SEQUENCE</scope>
    <source>
        <strain evidence="2">AVDCRST_MAG54</strain>
    </source>
</reference>
<evidence type="ECO:0000256" key="1">
    <source>
        <dbReference type="SAM" id="MobiDB-lite"/>
    </source>
</evidence>
<feature type="region of interest" description="Disordered" evidence="1">
    <location>
        <begin position="1"/>
        <end position="52"/>
    </location>
</feature>
<name>A0A6J4H3U3_9PSEU</name>
<feature type="non-terminal residue" evidence="2">
    <location>
        <position position="1"/>
    </location>
</feature>
<protein>
    <submittedName>
        <fullName evidence="2">Uncharacterized protein</fullName>
    </submittedName>
</protein>
<gene>
    <name evidence="2" type="ORF">AVDCRST_MAG54-140</name>
</gene>
<evidence type="ECO:0000313" key="2">
    <source>
        <dbReference type="EMBL" id="CAA9211780.1"/>
    </source>
</evidence>
<dbReference type="AlphaFoldDB" id="A0A6J4H3U3"/>
<accession>A0A6J4H3U3</accession>
<feature type="non-terminal residue" evidence="2">
    <location>
        <position position="52"/>
    </location>
</feature>
<feature type="compositionally biased region" description="Pro residues" evidence="1">
    <location>
        <begin position="1"/>
        <end position="12"/>
    </location>
</feature>